<sequence length="420" mass="48093">MSVEDSQSFVAWEEQTMCSERGRRLVHYYMRKASGDSVLSVVGTERSIRHMVYVGTDELLRMFGTHRLIKASRKWRARWEVVDLLNSLVSDSRMEDLADRLPSSEQLASRKLRAGTEETKWSGDNWFCANQLKHYTAFCRSNVTITVHSFVYIMAEVDEEKGHYLGYLEDMYEDKKGLKKVISAEYVEGPATVLTPAHYKNFLATPLQRAPPEILTCCRRCQVWKKSLNKIKVRYEDVMGVDDFVVLEEWVPASRVANPDKLGMRCSGRKTIRPSPPKGVTGDCTFEIGSPVDAWWCNGRWEGVVIGRISVPDKVQVYLPGEDRILSLEKRYFRNSRNWVNNRWVEIKPKLDIVSFLYSNGSHRLPLCSNSMEEREELPPLKDVSGPSTPNARVITEDKQESPGETHTIAQMSEEAVLSQ</sequence>
<evidence type="ECO:0000256" key="1">
    <source>
        <dbReference type="SAM" id="MobiDB-lite"/>
    </source>
</evidence>
<feature type="region of interest" description="Disordered" evidence="1">
    <location>
        <begin position="376"/>
        <end position="420"/>
    </location>
</feature>
<dbReference type="PANTHER" id="PTHR31917">
    <property type="entry name" value="AGENET DOMAIN-CONTAINING PROTEIN-RELATED"/>
    <property type="match status" value="1"/>
</dbReference>
<dbReference type="PANTHER" id="PTHR31917:SF3">
    <property type="entry name" value="BROMO ADJACENT-LIKE DOMAIN PROTEIN"/>
    <property type="match status" value="1"/>
</dbReference>
<organism evidence="2 3">
    <name type="scientific">Punica granatum</name>
    <name type="common">Pomegranate</name>
    <dbReference type="NCBI Taxonomy" id="22663"/>
    <lineage>
        <taxon>Eukaryota</taxon>
        <taxon>Viridiplantae</taxon>
        <taxon>Streptophyta</taxon>
        <taxon>Embryophyta</taxon>
        <taxon>Tracheophyta</taxon>
        <taxon>Spermatophyta</taxon>
        <taxon>Magnoliopsida</taxon>
        <taxon>eudicotyledons</taxon>
        <taxon>Gunneridae</taxon>
        <taxon>Pentapetalae</taxon>
        <taxon>rosids</taxon>
        <taxon>malvids</taxon>
        <taxon>Myrtales</taxon>
        <taxon>Lythraceae</taxon>
        <taxon>Punica</taxon>
    </lineage>
</organism>
<reference evidence="3" key="1">
    <citation type="journal article" date="2017" name="Plant J.">
        <title>The pomegranate (Punica granatum L.) genome and the genomics of punicalagin biosynthesis.</title>
        <authorList>
            <person name="Qin G."/>
            <person name="Xu C."/>
            <person name="Ming R."/>
            <person name="Tang H."/>
            <person name="Guyot R."/>
            <person name="Kramer E.M."/>
            <person name="Hu Y."/>
            <person name="Yi X."/>
            <person name="Qi Y."/>
            <person name="Xu X."/>
            <person name="Gao Z."/>
            <person name="Pan H."/>
            <person name="Jian J."/>
            <person name="Tian Y."/>
            <person name="Yue Z."/>
            <person name="Xu Y."/>
        </authorList>
    </citation>
    <scope>NUCLEOTIDE SEQUENCE [LARGE SCALE GENOMIC DNA]</scope>
    <source>
        <strain evidence="3">cv. Dabenzi</strain>
    </source>
</reference>
<dbReference type="AlphaFoldDB" id="A0A218XEY5"/>
<accession>A0A218XEY5</accession>
<protein>
    <recommendedName>
        <fullName evidence="4">BAH domain-containing protein</fullName>
    </recommendedName>
</protein>
<name>A0A218XEY5_PUNGR</name>
<evidence type="ECO:0000313" key="3">
    <source>
        <dbReference type="Proteomes" id="UP000197138"/>
    </source>
</evidence>
<dbReference type="Proteomes" id="UP000197138">
    <property type="component" value="Unassembled WGS sequence"/>
</dbReference>
<evidence type="ECO:0000313" key="2">
    <source>
        <dbReference type="EMBL" id="OWM83296.1"/>
    </source>
</evidence>
<proteinExistence type="predicted"/>
<feature type="compositionally biased region" description="Basic and acidic residues" evidence="1">
    <location>
        <begin position="395"/>
        <end position="404"/>
    </location>
</feature>
<dbReference type="EMBL" id="MTKT01001932">
    <property type="protein sequence ID" value="OWM83296.1"/>
    <property type="molecule type" value="Genomic_DNA"/>
</dbReference>
<comment type="caution">
    <text evidence="2">The sequence shown here is derived from an EMBL/GenBank/DDBJ whole genome shotgun (WGS) entry which is preliminary data.</text>
</comment>
<gene>
    <name evidence="2" type="ORF">CDL15_Pgr012777</name>
</gene>
<evidence type="ECO:0008006" key="4">
    <source>
        <dbReference type="Google" id="ProtNLM"/>
    </source>
</evidence>
<dbReference type="Gene3D" id="2.30.30.490">
    <property type="match status" value="1"/>
</dbReference>
<dbReference type="InterPro" id="IPR043151">
    <property type="entry name" value="BAH_sf"/>
</dbReference>